<proteinExistence type="predicted"/>
<dbReference type="Gene3D" id="3.10.450.620">
    <property type="entry name" value="JHP933, nucleotidyltransferase-like core domain"/>
    <property type="match status" value="1"/>
</dbReference>
<dbReference type="EMBL" id="DVMS01000043">
    <property type="protein sequence ID" value="HIU38361.1"/>
    <property type="molecule type" value="Genomic_DNA"/>
</dbReference>
<protein>
    <submittedName>
        <fullName evidence="1">Nucleotidyl transferase AbiEii/AbiGii toxin family protein</fullName>
    </submittedName>
</protein>
<accession>A0A9D1IKR4</accession>
<comment type="caution">
    <text evidence="1">The sequence shown here is derived from an EMBL/GenBank/DDBJ whole genome shotgun (WGS) entry which is preliminary data.</text>
</comment>
<dbReference type="Pfam" id="PF08843">
    <property type="entry name" value="AbiEii"/>
    <property type="match status" value="1"/>
</dbReference>
<dbReference type="AlphaFoldDB" id="A0A9D1IKR4"/>
<name>A0A9D1IKR4_9BACT</name>
<dbReference type="Proteomes" id="UP000824076">
    <property type="component" value="Unassembled WGS sequence"/>
</dbReference>
<reference evidence="1" key="1">
    <citation type="submission" date="2020-10" db="EMBL/GenBank/DDBJ databases">
        <authorList>
            <person name="Gilroy R."/>
        </authorList>
    </citation>
    <scope>NUCLEOTIDE SEQUENCE</scope>
    <source>
        <strain evidence="1">17073</strain>
    </source>
</reference>
<evidence type="ECO:0000313" key="2">
    <source>
        <dbReference type="Proteomes" id="UP000824076"/>
    </source>
</evidence>
<dbReference type="GO" id="GO:0016740">
    <property type="term" value="F:transferase activity"/>
    <property type="evidence" value="ECO:0007669"/>
    <property type="project" value="UniProtKB-KW"/>
</dbReference>
<keyword evidence="1" id="KW-0808">Transferase</keyword>
<gene>
    <name evidence="1" type="ORF">IAD18_01690</name>
</gene>
<dbReference type="InterPro" id="IPR014942">
    <property type="entry name" value="AbiEii"/>
</dbReference>
<sequence length="231" mass="27153">MDINKHKFFMMQILKDIYSDRELSVCLGFKGDTALMFFYNLPRFSVDLDFNLLDRSKEEAVFGKMRRILLKYGKIDDEAMKFYGPIIVLDYGAGERKLKVEISNREFDNHYEIKNLLGIEMKVMSLPDMFAHKLCALLDRSEVTNRDIFDCWFFLQRHTSINANIVEQRMGKTLDEYLQMCIKQLEATSDKNMLNGLGELTDSKMKTFVRTKLRKETIQLLQFFKAFPTLA</sequence>
<reference evidence="1" key="2">
    <citation type="journal article" date="2021" name="PeerJ">
        <title>Extensive microbial diversity within the chicken gut microbiome revealed by metagenomics and culture.</title>
        <authorList>
            <person name="Gilroy R."/>
            <person name="Ravi A."/>
            <person name="Getino M."/>
            <person name="Pursley I."/>
            <person name="Horton D.L."/>
            <person name="Alikhan N.F."/>
            <person name="Baker D."/>
            <person name="Gharbi K."/>
            <person name="Hall N."/>
            <person name="Watson M."/>
            <person name="Adriaenssens E.M."/>
            <person name="Foster-Nyarko E."/>
            <person name="Jarju S."/>
            <person name="Secka A."/>
            <person name="Antonio M."/>
            <person name="Oren A."/>
            <person name="Chaudhuri R.R."/>
            <person name="La Ragione R."/>
            <person name="Hildebrand F."/>
            <person name="Pallen M.J."/>
        </authorList>
    </citation>
    <scope>NUCLEOTIDE SEQUENCE</scope>
    <source>
        <strain evidence="1">17073</strain>
    </source>
</reference>
<evidence type="ECO:0000313" key="1">
    <source>
        <dbReference type="EMBL" id="HIU38361.1"/>
    </source>
</evidence>
<organism evidence="1 2">
    <name type="scientific">Candidatus Limisoma intestinavium</name>
    <dbReference type="NCBI Taxonomy" id="2840856"/>
    <lineage>
        <taxon>Bacteria</taxon>
        <taxon>Pseudomonadati</taxon>
        <taxon>Bacteroidota</taxon>
        <taxon>Bacteroidia</taxon>
        <taxon>Bacteroidales</taxon>
        <taxon>Candidatus Limisoma</taxon>
    </lineage>
</organism>